<dbReference type="PANTHER" id="PTHR30118">
    <property type="entry name" value="HTH-TYPE TRANSCRIPTIONAL REGULATOR LEUO-RELATED"/>
    <property type="match status" value="1"/>
</dbReference>
<dbReference type="InterPro" id="IPR050389">
    <property type="entry name" value="LysR-type_TF"/>
</dbReference>
<sequence>MKVMDETNDARSGRHPGDRPSQCNHLDIFSEIDFNLMVTFLVIFNERNLNRTSERLDVKQSAISNALAKLRLHFNDVLFERAGYDVRPTRRAELIFMELTPAINSIQSLLQRERFSAK</sequence>
<evidence type="ECO:0000313" key="7">
    <source>
        <dbReference type="EMBL" id="SUD31471.1"/>
    </source>
</evidence>
<evidence type="ECO:0000313" key="8">
    <source>
        <dbReference type="Proteomes" id="UP000255125"/>
    </source>
</evidence>
<evidence type="ECO:0000256" key="2">
    <source>
        <dbReference type="ARBA" id="ARBA00023015"/>
    </source>
</evidence>
<feature type="region of interest" description="Disordered" evidence="5">
    <location>
        <begin position="1"/>
        <end position="20"/>
    </location>
</feature>
<organism evidence="7 8">
    <name type="scientific">Pseudomonas fluorescens</name>
    <dbReference type="NCBI Taxonomy" id="294"/>
    <lineage>
        <taxon>Bacteria</taxon>
        <taxon>Pseudomonadati</taxon>
        <taxon>Pseudomonadota</taxon>
        <taxon>Gammaproteobacteria</taxon>
        <taxon>Pseudomonadales</taxon>
        <taxon>Pseudomonadaceae</taxon>
        <taxon>Pseudomonas</taxon>
    </lineage>
</organism>
<comment type="similarity">
    <text evidence="1">Belongs to the LysR transcriptional regulatory family.</text>
</comment>
<dbReference type="EMBL" id="UGUS01000002">
    <property type="protein sequence ID" value="SUD31471.1"/>
    <property type="molecule type" value="Genomic_DNA"/>
</dbReference>
<keyword evidence="2" id="KW-0805">Transcription regulation</keyword>
<evidence type="ECO:0000256" key="4">
    <source>
        <dbReference type="ARBA" id="ARBA00023163"/>
    </source>
</evidence>
<dbReference type="PANTHER" id="PTHR30118:SF15">
    <property type="entry name" value="TRANSCRIPTIONAL REGULATORY PROTEIN"/>
    <property type="match status" value="1"/>
</dbReference>
<feature type="domain" description="HTH lysR-type" evidence="6">
    <location>
        <begin position="32"/>
        <end position="89"/>
    </location>
</feature>
<accession>A0A379IFE6</accession>
<dbReference type="RefSeq" id="WP_115284272.1">
    <property type="nucleotide sequence ID" value="NZ_UGUS01000002.1"/>
</dbReference>
<evidence type="ECO:0000256" key="5">
    <source>
        <dbReference type="SAM" id="MobiDB-lite"/>
    </source>
</evidence>
<protein>
    <submittedName>
        <fullName evidence="7">LysR family transcriptional regulator</fullName>
    </submittedName>
</protein>
<evidence type="ECO:0000256" key="3">
    <source>
        <dbReference type="ARBA" id="ARBA00023125"/>
    </source>
</evidence>
<dbReference type="InterPro" id="IPR036390">
    <property type="entry name" value="WH_DNA-bd_sf"/>
</dbReference>
<proteinExistence type="inferred from homology"/>
<reference evidence="7 8" key="1">
    <citation type="submission" date="2018-06" db="EMBL/GenBank/DDBJ databases">
        <authorList>
            <consortium name="Pathogen Informatics"/>
            <person name="Doyle S."/>
        </authorList>
    </citation>
    <scope>NUCLEOTIDE SEQUENCE [LARGE SCALE GENOMIC DNA]</scope>
    <source>
        <strain evidence="7 8">NCTC10392</strain>
    </source>
</reference>
<dbReference type="PROSITE" id="PS50931">
    <property type="entry name" value="HTH_LYSR"/>
    <property type="match status" value="1"/>
</dbReference>
<keyword evidence="3" id="KW-0238">DNA-binding</keyword>
<dbReference type="AlphaFoldDB" id="A0A379IFE6"/>
<dbReference type="InterPro" id="IPR036388">
    <property type="entry name" value="WH-like_DNA-bd_sf"/>
</dbReference>
<dbReference type="GO" id="GO:0003677">
    <property type="term" value="F:DNA binding"/>
    <property type="evidence" value="ECO:0007669"/>
    <property type="project" value="UniProtKB-KW"/>
</dbReference>
<dbReference type="SUPFAM" id="SSF46785">
    <property type="entry name" value="Winged helix' DNA-binding domain"/>
    <property type="match status" value="1"/>
</dbReference>
<gene>
    <name evidence="7" type="primary">leuO_2</name>
    <name evidence="7" type="ORF">NCTC10392_03402</name>
</gene>
<dbReference type="InterPro" id="IPR000847">
    <property type="entry name" value="LysR_HTH_N"/>
</dbReference>
<feature type="compositionally biased region" description="Basic and acidic residues" evidence="5">
    <location>
        <begin position="1"/>
        <end position="18"/>
    </location>
</feature>
<evidence type="ECO:0000256" key="1">
    <source>
        <dbReference type="ARBA" id="ARBA00009437"/>
    </source>
</evidence>
<dbReference type="Pfam" id="PF00126">
    <property type="entry name" value="HTH_1"/>
    <property type="match status" value="1"/>
</dbReference>
<dbReference type="Proteomes" id="UP000255125">
    <property type="component" value="Unassembled WGS sequence"/>
</dbReference>
<name>A0A379IFE6_PSEFL</name>
<dbReference type="GO" id="GO:0003700">
    <property type="term" value="F:DNA-binding transcription factor activity"/>
    <property type="evidence" value="ECO:0007669"/>
    <property type="project" value="InterPro"/>
</dbReference>
<evidence type="ECO:0000259" key="6">
    <source>
        <dbReference type="PROSITE" id="PS50931"/>
    </source>
</evidence>
<dbReference type="Gene3D" id="1.10.10.10">
    <property type="entry name" value="Winged helix-like DNA-binding domain superfamily/Winged helix DNA-binding domain"/>
    <property type="match status" value="1"/>
</dbReference>
<dbReference type="OrthoDB" id="8839911at2"/>
<keyword evidence="4" id="KW-0804">Transcription</keyword>